<dbReference type="RefSeq" id="WP_040125339.1">
    <property type="nucleotide sequence ID" value="NZ_HG938356.1"/>
</dbReference>
<evidence type="ECO:0000256" key="8">
    <source>
        <dbReference type="ARBA" id="ARBA00023204"/>
    </source>
</evidence>
<keyword evidence="10" id="KW-0614">Plasmid</keyword>
<feature type="domain" description="Endonuclease/exonuclease/phosphatase" evidence="9">
    <location>
        <begin position="8"/>
        <end position="265"/>
    </location>
</feature>
<evidence type="ECO:0000256" key="7">
    <source>
        <dbReference type="ARBA" id="ARBA00022842"/>
    </source>
</evidence>
<keyword evidence="10" id="KW-0269">Exonuclease</keyword>
<dbReference type="Gene3D" id="3.60.10.10">
    <property type="entry name" value="Endonuclease/exonuclease/phosphatase"/>
    <property type="match status" value="1"/>
</dbReference>
<evidence type="ECO:0000259" key="9">
    <source>
        <dbReference type="Pfam" id="PF03372"/>
    </source>
</evidence>
<evidence type="ECO:0000256" key="4">
    <source>
        <dbReference type="ARBA" id="ARBA00022723"/>
    </source>
</evidence>
<dbReference type="PANTHER" id="PTHR15822">
    <property type="entry name" value="TRAF AND TNF RECEPTOR-ASSOCIATED PROTEIN"/>
    <property type="match status" value="1"/>
</dbReference>
<evidence type="ECO:0000256" key="1">
    <source>
        <dbReference type="ARBA" id="ARBA00001936"/>
    </source>
</evidence>
<evidence type="ECO:0000256" key="2">
    <source>
        <dbReference type="ARBA" id="ARBA00001946"/>
    </source>
</evidence>
<dbReference type="eggNOG" id="COG3568">
    <property type="taxonomic scope" value="Bacteria"/>
</dbReference>
<dbReference type="GO" id="GO:0004519">
    <property type="term" value="F:endonuclease activity"/>
    <property type="evidence" value="ECO:0007669"/>
    <property type="project" value="UniProtKB-KW"/>
</dbReference>
<sequence length="276" mass="30717">MRIRVVTLNVWNTQGDARRISLINQELRALQPDIISLQEVVQSENIRMLDEILEGLDIGSIHQVDLQRFLPPFADQYGGTAIASKWPMRPLEALDLRLAEAPDVPWATLAAAVDVPNEGEMLFIAATTAWRPSAEAARERQVQAIVDLDLRHRRALPTIIAGDFNADPDSSSMRFLTGRQSLGGRSVLYHDAWEIAGEGVGFTWTSDNPNAKAGIDQIIRQSEYHRRFDYVLVGSWDGHPKAHALVHSAQVAFDKPRDGIWLSDHFGVVAEIDVGL</sequence>
<dbReference type="HOGENOM" id="CLU_1010649_0_0_5"/>
<dbReference type="SUPFAM" id="SSF56219">
    <property type="entry name" value="DNase I-like"/>
    <property type="match status" value="1"/>
</dbReference>
<dbReference type="Pfam" id="PF03372">
    <property type="entry name" value="Exo_endo_phos"/>
    <property type="match status" value="1"/>
</dbReference>
<keyword evidence="4" id="KW-0479">Metal-binding</keyword>
<comment type="cofactor">
    <cofactor evidence="2">
        <name>Mg(2+)</name>
        <dbReference type="ChEBI" id="CHEBI:18420"/>
    </cofactor>
</comment>
<proteinExistence type="predicted"/>
<dbReference type="InterPro" id="IPR051547">
    <property type="entry name" value="TDP2-like"/>
</dbReference>
<dbReference type="KEGG" id="ngl:RG1141_PA12020"/>
<dbReference type="Proteomes" id="UP000028186">
    <property type="component" value="Plasmid pHAMBI1141a"/>
</dbReference>
<dbReference type="InterPro" id="IPR036691">
    <property type="entry name" value="Endo/exonu/phosph_ase_sf"/>
</dbReference>
<dbReference type="PANTHER" id="PTHR15822:SF4">
    <property type="entry name" value="TYROSYL-DNA PHOSPHODIESTERASE 2"/>
    <property type="match status" value="1"/>
</dbReference>
<evidence type="ECO:0000256" key="5">
    <source>
        <dbReference type="ARBA" id="ARBA00022763"/>
    </source>
</evidence>
<reference evidence="11" key="1">
    <citation type="journal article" date="2014" name="BMC Genomics">
        <title>Genome sequencing of two Neorhizobium galegae strains reveals a noeT gene responsible for the unusual acetylation of the nodulation factors.</title>
        <authorList>
            <person name="Osterman J."/>
            <person name="Marsh J."/>
            <person name="Laine P.K."/>
            <person name="Zeng Z."/>
            <person name="Alatalo E."/>
            <person name="Sullivan J.T."/>
            <person name="Young J.P."/>
            <person name="Thomas-Oates J."/>
            <person name="Paulin L."/>
            <person name="Lindstrom K."/>
        </authorList>
    </citation>
    <scope>NUCLEOTIDE SEQUENCE [LARGE SCALE GENOMIC DNA]</scope>
    <source>
        <strain evidence="11">HAMBI 1141</strain>
        <plasmid evidence="11">II</plasmid>
    </source>
</reference>
<dbReference type="EMBL" id="HG938356">
    <property type="protein sequence ID" value="CDN58034.1"/>
    <property type="molecule type" value="Genomic_DNA"/>
</dbReference>
<keyword evidence="3" id="KW-0540">Nuclease</keyword>
<dbReference type="GO" id="GO:0046872">
    <property type="term" value="F:metal ion binding"/>
    <property type="evidence" value="ECO:0007669"/>
    <property type="project" value="UniProtKB-KW"/>
</dbReference>
<keyword evidence="6" id="KW-0378">Hydrolase</keyword>
<comment type="cofactor">
    <cofactor evidence="1">
        <name>Mn(2+)</name>
        <dbReference type="ChEBI" id="CHEBI:29035"/>
    </cofactor>
</comment>
<keyword evidence="7" id="KW-0460">Magnesium</keyword>
<geneLocation type="plasmid" evidence="11">
    <name>II</name>
</geneLocation>
<dbReference type="AlphaFoldDB" id="A0A068TIU8"/>
<evidence type="ECO:0000256" key="3">
    <source>
        <dbReference type="ARBA" id="ARBA00022722"/>
    </source>
</evidence>
<gene>
    <name evidence="10" type="ORF">RG1141_PA12020</name>
</gene>
<dbReference type="PATRIC" id="fig|1028801.3.peg.5816"/>
<dbReference type="GO" id="GO:0006281">
    <property type="term" value="P:DNA repair"/>
    <property type="evidence" value="ECO:0007669"/>
    <property type="project" value="UniProtKB-KW"/>
</dbReference>
<keyword evidence="8" id="KW-0234">DNA repair</keyword>
<evidence type="ECO:0000313" key="10">
    <source>
        <dbReference type="EMBL" id="CDN58034.1"/>
    </source>
</evidence>
<accession>A0A068TIU8</accession>
<organism evidence="10 11">
    <name type="scientific">Neorhizobium galegae bv. officinalis bv. officinalis str. HAMBI 1141</name>
    <dbReference type="NCBI Taxonomy" id="1028801"/>
    <lineage>
        <taxon>Bacteria</taxon>
        <taxon>Pseudomonadati</taxon>
        <taxon>Pseudomonadota</taxon>
        <taxon>Alphaproteobacteria</taxon>
        <taxon>Hyphomicrobiales</taxon>
        <taxon>Rhizobiaceae</taxon>
        <taxon>Rhizobium/Agrobacterium group</taxon>
        <taxon>Neorhizobium</taxon>
    </lineage>
</organism>
<dbReference type="GO" id="GO:0004527">
    <property type="term" value="F:exonuclease activity"/>
    <property type="evidence" value="ECO:0007669"/>
    <property type="project" value="UniProtKB-KW"/>
</dbReference>
<keyword evidence="10" id="KW-0255">Endonuclease</keyword>
<protein>
    <submittedName>
        <fullName evidence="10">Endonuclease/exonuclease/phosphatase family protein</fullName>
    </submittedName>
</protein>
<evidence type="ECO:0000313" key="11">
    <source>
        <dbReference type="Proteomes" id="UP000028186"/>
    </source>
</evidence>
<keyword evidence="5" id="KW-0227">DNA damage</keyword>
<name>A0A068TIU8_NEOGA</name>
<evidence type="ECO:0000256" key="6">
    <source>
        <dbReference type="ARBA" id="ARBA00022801"/>
    </source>
</evidence>
<dbReference type="InterPro" id="IPR005135">
    <property type="entry name" value="Endo/exonuclease/phosphatase"/>
</dbReference>